<organism evidence="1 2">
    <name type="scientific">Lasiosphaeria miniovina</name>
    <dbReference type="NCBI Taxonomy" id="1954250"/>
    <lineage>
        <taxon>Eukaryota</taxon>
        <taxon>Fungi</taxon>
        <taxon>Dikarya</taxon>
        <taxon>Ascomycota</taxon>
        <taxon>Pezizomycotina</taxon>
        <taxon>Sordariomycetes</taxon>
        <taxon>Sordariomycetidae</taxon>
        <taxon>Sordariales</taxon>
        <taxon>Lasiosphaeriaceae</taxon>
        <taxon>Lasiosphaeria</taxon>
    </lineage>
</organism>
<keyword evidence="2" id="KW-1185">Reference proteome</keyword>
<dbReference type="EMBL" id="JAUIRO010000001">
    <property type="protein sequence ID" value="KAK0732960.1"/>
    <property type="molecule type" value="Genomic_DNA"/>
</dbReference>
<comment type="caution">
    <text evidence="1">The sequence shown here is derived from an EMBL/GenBank/DDBJ whole genome shotgun (WGS) entry which is preliminary data.</text>
</comment>
<evidence type="ECO:0000313" key="1">
    <source>
        <dbReference type="EMBL" id="KAK0732960.1"/>
    </source>
</evidence>
<gene>
    <name evidence="1" type="ORF">B0T26DRAFT_745060</name>
</gene>
<protein>
    <submittedName>
        <fullName evidence="1">Uncharacterized protein</fullName>
    </submittedName>
</protein>
<reference evidence="1" key="1">
    <citation type="submission" date="2023-06" db="EMBL/GenBank/DDBJ databases">
        <title>Genome-scale phylogeny and comparative genomics of the fungal order Sordariales.</title>
        <authorList>
            <consortium name="Lawrence Berkeley National Laboratory"/>
            <person name="Hensen N."/>
            <person name="Bonometti L."/>
            <person name="Westerberg I."/>
            <person name="Brannstrom I.O."/>
            <person name="Guillou S."/>
            <person name="Cros-Aarteil S."/>
            <person name="Calhoun S."/>
            <person name="Haridas S."/>
            <person name="Kuo A."/>
            <person name="Mondo S."/>
            <person name="Pangilinan J."/>
            <person name="Riley R."/>
            <person name="LaButti K."/>
            <person name="Andreopoulos B."/>
            <person name="Lipzen A."/>
            <person name="Chen C."/>
            <person name="Yanf M."/>
            <person name="Daum C."/>
            <person name="Ng V."/>
            <person name="Clum A."/>
            <person name="Steindorff A."/>
            <person name="Ohm R."/>
            <person name="Martin F."/>
            <person name="Silar P."/>
            <person name="Natvig D."/>
            <person name="Lalanne C."/>
            <person name="Gautier V."/>
            <person name="Ament-velasquez S.L."/>
            <person name="Kruys A."/>
            <person name="Hutchinson M.I."/>
            <person name="Powell A.J."/>
            <person name="Barry K."/>
            <person name="Miller A.N."/>
            <person name="Grigoriev I.V."/>
            <person name="Debuchy R."/>
            <person name="Gladieux P."/>
            <person name="Thoren M.H."/>
            <person name="Johannesson H."/>
        </authorList>
    </citation>
    <scope>NUCLEOTIDE SEQUENCE</scope>
    <source>
        <strain evidence="1">SMH2392-1A</strain>
    </source>
</reference>
<accession>A0AA40BEV5</accession>
<dbReference type="RefSeq" id="XP_060301837.1">
    <property type="nucleotide sequence ID" value="XM_060444502.1"/>
</dbReference>
<dbReference type="GeneID" id="85327772"/>
<name>A0AA40BEV5_9PEZI</name>
<sequence>MAFSANQGIRERAMYGIDPRLADDCNYEKEVKLAIEGHISQIAENKEEEHKGISKAYVMHLVDMELYKHFGFNVWRDYDEAYPGPIRLESTRLGHGINYIFGTCTASRRSHYAMSRNRCEPRPYAGSNYSASDSDATASDSWALVMAHPGDHVGGSTASYARASDNRAMVVARQKGQVNGSAASNGRASSTRAMAVAHRGGHVNGSTAFHARAPYNRDMMLLGQGDYSNGSTASYTSAYSTSANNTSAYNTRDTISNDVNDALYRATISRRLAMRQLIVNADATMKAGYEFWYENDLVP</sequence>
<evidence type="ECO:0000313" key="2">
    <source>
        <dbReference type="Proteomes" id="UP001172101"/>
    </source>
</evidence>
<dbReference type="Proteomes" id="UP001172101">
    <property type="component" value="Unassembled WGS sequence"/>
</dbReference>
<proteinExistence type="predicted"/>
<dbReference type="AlphaFoldDB" id="A0AA40BEV5"/>